<proteinExistence type="predicted"/>
<sequence length="134" mass="14808">MFKFLIDSSGAIALLVYLVIAVSQLRMRKILLARGGEIKTENVALSVAYLAGHRIYYLCAGGHAVSPGTTAGSYLYRIVSHRNYLHRAHYVTLEKTAIVAKSTIAKYALNLFPAQAGKSFQEYDHDRHSPTDGH</sequence>
<evidence type="ECO:0000313" key="3">
    <source>
        <dbReference type="Proteomes" id="UP000019194"/>
    </source>
</evidence>
<keyword evidence="1" id="KW-0472">Membrane</keyword>
<dbReference type="Proteomes" id="UP000019194">
    <property type="component" value="Unassembled WGS sequence"/>
</dbReference>
<accession>A0A7G2INQ7</accession>
<reference evidence="2 3" key="1">
    <citation type="submission" date="2013-10" db="EMBL/GenBank/DDBJ databases">
        <title>Antibiotic resistance diversity of beta-lactamase producers in the General Hospital Vienna.</title>
        <authorList>
            <person name="Barisic I."/>
            <person name="Mitteregger D."/>
            <person name="Hirschl A.M."/>
            <person name="Noehammer C."/>
            <person name="Wiesinger-Mayr H."/>
        </authorList>
    </citation>
    <scope>NUCLEOTIDE SEQUENCE [LARGE SCALE GENOMIC DNA]</scope>
    <source>
        <strain evidence="2 3">ISC11</strain>
    </source>
</reference>
<keyword evidence="1" id="KW-0812">Transmembrane</keyword>
<dbReference type="AlphaFoldDB" id="A0A7G2INQ7"/>
<keyword evidence="1" id="KW-1133">Transmembrane helix</keyword>
<comment type="caution">
    <text evidence="2">The sequence shown here is derived from an EMBL/GenBank/DDBJ whole genome shotgun (WGS) entry which is preliminary data.</text>
</comment>
<feature type="transmembrane region" description="Helical" evidence="1">
    <location>
        <begin position="6"/>
        <end position="25"/>
    </location>
</feature>
<dbReference type="EMBL" id="CBWP010000043">
    <property type="protein sequence ID" value="CDL38630.1"/>
    <property type="molecule type" value="Genomic_DNA"/>
</dbReference>
<protein>
    <submittedName>
        <fullName evidence="2">Gamma-aminobutyrate (GABA) permease</fullName>
    </submittedName>
</protein>
<organism evidence="2 3">
    <name type="scientific">Citrobacter freundii</name>
    <dbReference type="NCBI Taxonomy" id="546"/>
    <lineage>
        <taxon>Bacteria</taxon>
        <taxon>Pseudomonadati</taxon>
        <taxon>Pseudomonadota</taxon>
        <taxon>Gammaproteobacteria</taxon>
        <taxon>Enterobacterales</taxon>
        <taxon>Enterobacteriaceae</taxon>
        <taxon>Citrobacter</taxon>
        <taxon>Citrobacter freundii complex</taxon>
    </lineage>
</organism>
<evidence type="ECO:0000256" key="1">
    <source>
        <dbReference type="SAM" id="Phobius"/>
    </source>
</evidence>
<name>A0A7G2INQ7_CITFR</name>
<evidence type="ECO:0000313" key="2">
    <source>
        <dbReference type="EMBL" id="CDL38630.1"/>
    </source>
</evidence>